<keyword evidence="4" id="KW-1185">Reference proteome</keyword>
<feature type="region of interest" description="Disordered" evidence="1">
    <location>
        <begin position="631"/>
        <end position="741"/>
    </location>
</feature>
<dbReference type="STRING" id="857340.A0A086T0K4"/>
<evidence type="ECO:0000256" key="1">
    <source>
        <dbReference type="SAM" id="MobiDB-lite"/>
    </source>
</evidence>
<dbReference type="CDD" id="cd16018">
    <property type="entry name" value="Enpp"/>
    <property type="match status" value="1"/>
</dbReference>
<dbReference type="AlphaFoldDB" id="A0A086T0K4"/>
<protein>
    <submittedName>
        <fullName evidence="3">Putative pyrophosphatase/phosphodiesterase-like protein</fullName>
    </submittedName>
</protein>
<dbReference type="Gene3D" id="3.40.720.10">
    <property type="entry name" value="Alkaline Phosphatase, subunit A"/>
    <property type="match status" value="1"/>
</dbReference>
<dbReference type="InterPro" id="IPR017850">
    <property type="entry name" value="Alkaline_phosphatase_core_sf"/>
</dbReference>
<dbReference type="SUPFAM" id="SSF53649">
    <property type="entry name" value="Alkaline phosphatase-like"/>
    <property type="match status" value="1"/>
</dbReference>
<dbReference type="GO" id="GO:0009141">
    <property type="term" value="P:nucleoside triphosphate metabolic process"/>
    <property type="evidence" value="ECO:0007669"/>
    <property type="project" value="TreeGrafter"/>
</dbReference>
<dbReference type="EMBL" id="JPKY01000083">
    <property type="protein sequence ID" value="KFH42886.1"/>
    <property type="molecule type" value="Genomic_DNA"/>
</dbReference>
<dbReference type="GO" id="GO:0017111">
    <property type="term" value="F:ribonucleoside triphosphate phosphatase activity"/>
    <property type="evidence" value="ECO:0007669"/>
    <property type="project" value="TreeGrafter"/>
</dbReference>
<sequence>MPGTGTLDTNAPRDDGDSPSLLSPLGYDDDASSIHSRSEQDTDSDDDQLQLRARNSRELRARDRLVLMEEEELEGLVASTRREQERKRRGSGLAVPNPLRMLKRKGSNASLASSTDDVVDEKRERRRLRRQRRQQKKERLLENAAHGEDGELMYEMEEGGMKDGSSTGASSDRDDSDEVDRRQLGMLADAKVRKGRRWWRWVLIHSLIVIGFAILVLVAWKLSKNRKGTVIRDQEYLSNGTALFAPTTIIISLDGFRADFLQRDITPRLNAFIKEGVSPKYMLPSFPSVTFPNHYTLATGLYPESHGVVGNTFWDPELKAEFYYTDPDRSLHPKWWGGEPFWVTAEKQGIRTAIHMWPGSEAHVLHVEPSFMDKYNGNESLDNKAARVLELIDKPGKEDETVALSEMRPQVIAAYVPNVDSAGHKFGPNSTEIRAVIEDADNFLDTVFHGLSQRNLTDIVNVIVVSDHGMATTDVSRLIQLEDLIDTSKIEHIDGWPLYGLRPYESADVRPLYDELAKKAESNPNFDVYLRDENMPERYHFSNNDRIAPLWIVPKTGWAIVTKEEFDVAKAKEDGSVYHPRGLHGYDHEHPLMRAIFVARGPAFPHSGNSEIDVFQNIEVYNLLCDSVGIEPKPNNGTLRLPLKPKGTHKPEDTPEVPEDPEPERPKLPIATDPARPTLPGKADGKTSTTKQAAPESEAPKPEPPKPKPTSEKPPAPDGGAKGGDDEKSEGGIKGIWDWFTDKVNEVWDTITGSN</sequence>
<feature type="compositionally biased region" description="Polar residues" evidence="1">
    <location>
        <begin position="107"/>
        <end position="116"/>
    </location>
</feature>
<dbReference type="PANTHER" id="PTHR10151">
    <property type="entry name" value="ECTONUCLEOTIDE PYROPHOSPHATASE/PHOSPHODIESTERASE"/>
    <property type="match status" value="1"/>
</dbReference>
<name>A0A086T0K4_HAPC1</name>
<accession>A0A086T0K4</accession>
<reference evidence="4" key="1">
    <citation type="journal article" date="2014" name="Genome Announc.">
        <title>Genome sequence and annotation of Acremonium chrysogenum, producer of the beta-lactam antibiotic cephalosporin C.</title>
        <authorList>
            <person name="Terfehr D."/>
            <person name="Dahlmann T.A."/>
            <person name="Specht T."/>
            <person name="Zadra I."/>
            <person name="Kuernsteiner H."/>
            <person name="Kueck U."/>
        </authorList>
    </citation>
    <scope>NUCLEOTIDE SEQUENCE [LARGE SCALE GENOMIC DNA]</scope>
    <source>
        <strain evidence="4">ATCC 11550 / CBS 779.69 / DSM 880 / IAM 14645 / JCM 23072 / IMI 49137</strain>
    </source>
</reference>
<evidence type="ECO:0000256" key="2">
    <source>
        <dbReference type="SAM" id="Phobius"/>
    </source>
</evidence>
<feature type="region of interest" description="Disordered" evidence="1">
    <location>
        <begin position="71"/>
        <end position="144"/>
    </location>
</feature>
<dbReference type="Pfam" id="PF01663">
    <property type="entry name" value="Phosphodiest"/>
    <property type="match status" value="1"/>
</dbReference>
<evidence type="ECO:0000313" key="4">
    <source>
        <dbReference type="Proteomes" id="UP000029964"/>
    </source>
</evidence>
<evidence type="ECO:0000313" key="3">
    <source>
        <dbReference type="EMBL" id="KFH42886.1"/>
    </source>
</evidence>
<proteinExistence type="predicted"/>
<dbReference type="InterPro" id="IPR002591">
    <property type="entry name" value="Phosphodiest/P_Trfase"/>
</dbReference>
<keyword evidence="2" id="KW-0472">Membrane</keyword>
<dbReference type="FunFam" id="3.30.1360.180:FF:000003">
    <property type="entry name" value="Type I phosphodiesterase/nucleotide pyrophosphatase family protein"/>
    <property type="match status" value="1"/>
</dbReference>
<feature type="region of interest" description="Disordered" evidence="1">
    <location>
        <begin position="158"/>
        <end position="178"/>
    </location>
</feature>
<keyword evidence="2" id="KW-1133">Transmembrane helix</keyword>
<dbReference type="HOGENOM" id="CLU_017594_4_0_1"/>
<organism evidence="3 4">
    <name type="scientific">Hapsidospora chrysogenum (strain ATCC 11550 / CBS 779.69 / DSM 880 / IAM 14645 / JCM 23072 / IMI 49137)</name>
    <name type="common">Acremonium chrysogenum</name>
    <dbReference type="NCBI Taxonomy" id="857340"/>
    <lineage>
        <taxon>Eukaryota</taxon>
        <taxon>Fungi</taxon>
        <taxon>Dikarya</taxon>
        <taxon>Ascomycota</taxon>
        <taxon>Pezizomycotina</taxon>
        <taxon>Sordariomycetes</taxon>
        <taxon>Hypocreomycetidae</taxon>
        <taxon>Hypocreales</taxon>
        <taxon>Bionectriaceae</taxon>
        <taxon>Hapsidospora</taxon>
    </lineage>
</organism>
<feature type="region of interest" description="Disordered" evidence="1">
    <location>
        <begin position="1"/>
        <end position="59"/>
    </location>
</feature>
<dbReference type="GO" id="GO:0047429">
    <property type="term" value="F:nucleoside triphosphate diphosphatase activity"/>
    <property type="evidence" value="ECO:0007669"/>
    <property type="project" value="TreeGrafter"/>
</dbReference>
<comment type="caution">
    <text evidence="3">The sequence shown here is derived from an EMBL/GenBank/DDBJ whole genome shotgun (WGS) entry which is preliminary data.</text>
</comment>
<dbReference type="Proteomes" id="UP000029964">
    <property type="component" value="Unassembled WGS sequence"/>
</dbReference>
<gene>
    <name evidence="3" type="ORF">ACRE_063990</name>
</gene>
<feature type="compositionally biased region" description="Basic and acidic residues" evidence="1">
    <location>
        <begin position="698"/>
        <end position="711"/>
    </location>
</feature>
<feature type="compositionally biased region" description="Basic residues" evidence="1">
    <location>
        <begin position="124"/>
        <end position="136"/>
    </location>
</feature>
<feature type="transmembrane region" description="Helical" evidence="2">
    <location>
        <begin position="201"/>
        <end position="220"/>
    </location>
</feature>
<keyword evidence="2" id="KW-0812">Transmembrane</keyword>
<dbReference type="Gene3D" id="3.30.1360.180">
    <property type="match status" value="1"/>
</dbReference>
<dbReference type="OrthoDB" id="415411at2759"/>
<dbReference type="PANTHER" id="PTHR10151:SF120">
    <property type="entry name" value="BIS(5'-ADENOSYL)-TRIPHOSPHATASE"/>
    <property type="match status" value="1"/>
</dbReference>